<dbReference type="Pfam" id="PF20228">
    <property type="entry name" value="DUF6587"/>
    <property type="match status" value="1"/>
</dbReference>
<dbReference type="InterPro" id="IPR046494">
    <property type="entry name" value="DUF6587"/>
</dbReference>
<comment type="caution">
    <text evidence="1">The sequence shown here is derived from an EMBL/GenBank/DDBJ whole genome shotgun (WGS) entry which is preliminary data.</text>
</comment>
<dbReference type="EMBL" id="JACHBX010000004">
    <property type="protein sequence ID" value="MBB6135338.1"/>
    <property type="molecule type" value="Genomic_DNA"/>
</dbReference>
<name>A0A7W9X2K7_9BURK</name>
<evidence type="ECO:0000313" key="2">
    <source>
        <dbReference type="Proteomes" id="UP000540787"/>
    </source>
</evidence>
<keyword evidence="2" id="KW-1185">Reference proteome</keyword>
<accession>A0A7W9X2K7</accession>
<gene>
    <name evidence="1" type="ORF">HD842_003505</name>
</gene>
<protein>
    <submittedName>
        <fullName evidence="1">Uncharacterized protein</fullName>
    </submittedName>
</protein>
<sequence>MQELTVIVIVTVAALYLGAKYLPAPLRARAVLLLTKGGRQSALARWLDTSSGGACGGGSCGSCAPKAATPAPQGAGKHRVIKLHQR</sequence>
<dbReference type="RefSeq" id="WP_183556018.1">
    <property type="nucleotide sequence ID" value="NZ_JACHBX010000004.1"/>
</dbReference>
<dbReference type="Proteomes" id="UP000540787">
    <property type="component" value="Unassembled WGS sequence"/>
</dbReference>
<reference evidence="1 2" key="1">
    <citation type="submission" date="2020-08" db="EMBL/GenBank/DDBJ databases">
        <title>The Agave Microbiome: Exploring the role of microbial communities in plant adaptations to desert environments.</title>
        <authorList>
            <person name="Partida-Martinez L.P."/>
        </authorList>
    </citation>
    <scope>NUCLEOTIDE SEQUENCE [LARGE SCALE GENOMIC DNA]</scope>
    <source>
        <strain evidence="1 2">AT3.2</strain>
    </source>
</reference>
<dbReference type="AlphaFoldDB" id="A0A7W9X2K7"/>
<proteinExistence type="predicted"/>
<evidence type="ECO:0000313" key="1">
    <source>
        <dbReference type="EMBL" id="MBB6135338.1"/>
    </source>
</evidence>
<organism evidence="1 2">
    <name type="scientific">Massilia aurea</name>
    <dbReference type="NCBI Taxonomy" id="373040"/>
    <lineage>
        <taxon>Bacteria</taxon>
        <taxon>Pseudomonadati</taxon>
        <taxon>Pseudomonadota</taxon>
        <taxon>Betaproteobacteria</taxon>
        <taxon>Burkholderiales</taxon>
        <taxon>Oxalobacteraceae</taxon>
        <taxon>Telluria group</taxon>
        <taxon>Massilia</taxon>
    </lineage>
</organism>